<gene>
    <name evidence="1" type="ORF">PHMEG_00025257</name>
</gene>
<organism evidence="1 2">
    <name type="scientific">Phytophthora megakarya</name>
    <dbReference type="NCBI Taxonomy" id="4795"/>
    <lineage>
        <taxon>Eukaryota</taxon>
        <taxon>Sar</taxon>
        <taxon>Stramenopiles</taxon>
        <taxon>Oomycota</taxon>
        <taxon>Peronosporomycetes</taxon>
        <taxon>Peronosporales</taxon>
        <taxon>Peronosporaceae</taxon>
        <taxon>Phytophthora</taxon>
    </lineage>
</organism>
<dbReference type="AlphaFoldDB" id="A0A225VDX0"/>
<comment type="caution">
    <text evidence="1">The sequence shown here is derived from an EMBL/GenBank/DDBJ whole genome shotgun (WGS) entry which is preliminary data.</text>
</comment>
<keyword evidence="2" id="KW-1185">Reference proteome</keyword>
<reference evidence="2" key="1">
    <citation type="submission" date="2017-03" db="EMBL/GenBank/DDBJ databases">
        <title>Phytopthora megakarya and P. palmivora, two closely related causual agents of cacao black pod achieved similar genome size and gene model numbers by different mechanisms.</title>
        <authorList>
            <person name="Ali S."/>
            <person name="Shao J."/>
            <person name="Larry D.J."/>
            <person name="Kronmiller B."/>
            <person name="Shen D."/>
            <person name="Strem M.D."/>
            <person name="Melnick R.L."/>
            <person name="Guiltinan M.J."/>
            <person name="Tyler B.M."/>
            <person name="Meinhardt L.W."/>
            <person name="Bailey B.A."/>
        </authorList>
    </citation>
    <scope>NUCLEOTIDE SEQUENCE [LARGE SCALE GENOMIC DNA]</scope>
    <source>
        <strain evidence="2">zdho120</strain>
    </source>
</reference>
<name>A0A225VDX0_9STRA</name>
<protein>
    <submittedName>
        <fullName evidence="1">Transposase</fullName>
    </submittedName>
</protein>
<evidence type="ECO:0000313" key="1">
    <source>
        <dbReference type="EMBL" id="OWZ03078.1"/>
    </source>
</evidence>
<accession>A0A225VDX0</accession>
<sequence>MDVTCFFTWGRVDDTFTRRNFHEMFKTKIALFLNAWLLPRSVVVHDIAKIHMYEELQALISATGALRFSLPQSGYESY</sequence>
<dbReference type="EMBL" id="NBNE01005744">
    <property type="protein sequence ID" value="OWZ03078.1"/>
    <property type="molecule type" value="Genomic_DNA"/>
</dbReference>
<proteinExistence type="predicted"/>
<dbReference type="OrthoDB" id="127242at2759"/>
<dbReference type="Proteomes" id="UP000198211">
    <property type="component" value="Unassembled WGS sequence"/>
</dbReference>
<evidence type="ECO:0000313" key="2">
    <source>
        <dbReference type="Proteomes" id="UP000198211"/>
    </source>
</evidence>